<evidence type="ECO:0000313" key="2">
    <source>
        <dbReference type="EMBL" id="KAF5385545.1"/>
    </source>
</evidence>
<dbReference type="Proteomes" id="UP000518752">
    <property type="component" value="Unassembled WGS sequence"/>
</dbReference>
<proteinExistence type="predicted"/>
<feature type="compositionally biased region" description="Polar residues" evidence="1">
    <location>
        <begin position="40"/>
        <end position="49"/>
    </location>
</feature>
<keyword evidence="3" id="KW-1185">Reference proteome</keyword>
<reference evidence="2 3" key="1">
    <citation type="journal article" date="2020" name="ISME J.">
        <title>Uncovering the hidden diversity of litter-decomposition mechanisms in mushroom-forming fungi.</title>
        <authorList>
            <person name="Floudas D."/>
            <person name="Bentzer J."/>
            <person name="Ahren D."/>
            <person name="Johansson T."/>
            <person name="Persson P."/>
            <person name="Tunlid A."/>
        </authorList>
    </citation>
    <scope>NUCLEOTIDE SEQUENCE [LARGE SCALE GENOMIC DNA]</scope>
    <source>
        <strain evidence="2 3">CBS 406.79</strain>
    </source>
</reference>
<name>A0A8H5HM46_9AGAR</name>
<comment type="caution">
    <text evidence="2">The sequence shown here is derived from an EMBL/GenBank/DDBJ whole genome shotgun (WGS) entry which is preliminary data.</text>
</comment>
<feature type="region of interest" description="Disordered" evidence="1">
    <location>
        <begin position="38"/>
        <end position="59"/>
    </location>
</feature>
<evidence type="ECO:0000256" key="1">
    <source>
        <dbReference type="SAM" id="MobiDB-lite"/>
    </source>
</evidence>
<gene>
    <name evidence="2" type="ORF">D9757_006760</name>
</gene>
<protein>
    <submittedName>
        <fullName evidence="2">Uncharacterized protein</fullName>
    </submittedName>
</protein>
<accession>A0A8H5HM46</accession>
<evidence type="ECO:0000313" key="3">
    <source>
        <dbReference type="Proteomes" id="UP000518752"/>
    </source>
</evidence>
<dbReference type="AlphaFoldDB" id="A0A8H5HM46"/>
<dbReference type="EMBL" id="JAACJN010000039">
    <property type="protein sequence ID" value="KAF5385545.1"/>
    <property type="molecule type" value="Genomic_DNA"/>
</dbReference>
<sequence length="59" mass="6762">MRPKGVLTFIGSDERFNNEQMSLPLPWLKREGLFGRGFSAQPQKNTSALSFPPFPRRPK</sequence>
<organism evidence="2 3">
    <name type="scientific">Collybiopsis confluens</name>
    <dbReference type="NCBI Taxonomy" id="2823264"/>
    <lineage>
        <taxon>Eukaryota</taxon>
        <taxon>Fungi</taxon>
        <taxon>Dikarya</taxon>
        <taxon>Basidiomycota</taxon>
        <taxon>Agaricomycotina</taxon>
        <taxon>Agaricomycetes</taxon>
        <taxon>Agaricomycetidae</taxon>
        <taxon>Agaricales</taxon>
        <taxon>Marasmiineae</taxon>
        <taxon>Omphalotaceae</taxon>
        <taxon>Collybiopsis</taxon>
    </lineage>
</organism>